<protein>
    <submittedName>
        <fullName evidence="2">Uncharacterized protein</fullName>
    </submittedName>
</protein>
<evidence type="ECO:0000313" key="2">
    <source>
        <dbReference type="EMBL" id="QKZ05430.1"/>
    </source>
</evidence>
<name>A0A7D5HEE8_9PSED</name>
<evidence type="ECO:0000313" key="3">
    <source>
        <dbReference type="Proteomes" id="UP000509568"/>
    </source>
</evidence>
<dbReference type="KEGG" id="pez:HWQ56_17155"/>
<proteinExistence type="predicted"/>
<feature type="region of interest" description="Disordered" evidence="1">
    <location>
        <begin position="85"/>
        <end position="104"/>
    </location>
</feature>
<dbReference type="EMBL" id="CP056030">
    <property type="protein sequence ID" value="QKZ05430.1"/>
    <property type="molecule type" value="Genomic_DNA"/>
</dbReference>
<dbReference type="AlphaFoldDB" id="A0A7D5HEE8"/>
<sequence length="104" mass="11120">MVTHYSSNGSEIACGRNTPKVVSCASPEQVTCKSCLRSLAKADAPAVANKAPSLADIRKQKAQASQPKAAPARFDAKAQWRARLAELPGRSRLPRGTQGTQRFV</sequence>
<dbReference type="Proteomes" id="UP000509568">
    <property type="component" value="Chromosome"/>
</dbReference>
<gene>
    <name evidence="2" type="ORF">HWQ56_17155</name>
</gene>
<reference evidence="2 3" key="1">
    <citation type="submission" date="2020-06" db="EMBL/GenBank/DDBJ databases">
        <title>Pseudomonas eucalypticola sp. nov., an endophyte of Eucalyptus dunnii leaves with biocontrol ability of eucalyptus leaf blight.</title>
        <authorList>
            <person name="Liu Y."/>
            <person name="Song Z."/>
            <person name="Zeng H."/>
            <person name="Lu M."/>
            <person name="Wang X."/>
            <person name="Lian X."/>
            <person name="Zhang Q."/>
        </authorList>
    </citation>
    <scope>NUCLEOTIDE SEQUENCE [LARGE SCALE GENOMIC DNA]</scope>
    <source>
        <strain evidence="2 3">NP-1</strain>
    </source>
</reference>
<organism evidence="2 3">
    <name type="scientific">Pseudomonas eucalypticola</name>
    <dbReference type="NCBI Taxonomy" id="2599595"/>
    <lineage>
        <taxon>Bacteria</taxon>
        <taxon>Pseudomonadati</taxon>
        <taxon>Pseudomonadota</taxon>
        <taxon>Gammaproteobacteria</taxon>
        <taxon>Pseudomonadales</taxon>
        <taxon>Pseudomonadaceae</taxon>
        <taxon>Pseudomonas</taxon>
    </lineage>
</organism>
<accession>A0A7D5HEE8</accession>
<dbReference type="RefSeq" id="WP_158155945.1">
    <property type="nucleotide sequence ID" value="NZ_CP056030.1"/>
</dbReference>
<keyword evidence="3" id="KW-1185">Reference proteome</keyword>
<evidence type="ECO:0000256" key="1">
    <source>
        <dbReference type="SAM" id="MobiDB-lite"/>
    </source>
</evidence>